<dbReference type="InterPro" id="IPR029045">
    <property type="entry name" value="ClpP/crotonase-like_dom_sf"/>
</dbReference>
<dbReference type="InterPro" id="IPR001753">
    <property type="entry name" value="Enoyl-CoA_hydra/iso"/>
</dbReference>
<evidence type="ECO:0000256" key="1">
    <source>
        <dbReference type="ARBA" id="ARBA00005254"/>
    </source>
</evidence>
<dbReference type="InterPro" id="IPR011968">
    <property type="entry name" value="PaaB1"/>
</dbReference>
<protein>
    <submittedName>
        <fullName evidence="2">Enoyl-CoA hydratase</fullName>
    </submittedName>
</protein>
<organism evidence="2 3">
    <name type="scientific">Ventosimonas gracilis</name>
    <dbReference type="NCBI Taxonomy" id="1680762"/>
    <lineage>
        <taxon>Bacteria</taxon>
        <taxon>Pseudomonadati</taxon>
        <taxon>Pseudomonadota</taxon>
        <taxon>Gammaproteobacteria</taxon>
        <taxon>Pseudomonadales</taxon>
        <taxon>Ventosimonadaceae</taxon>
        <taxon>Ventosimonas</taxon>
    </lineage>
</organism>
<dbReference type="GO" id="GO:0003824">
    <property type="term" value="F:catalytic activity"/>
    <property type="evidence" value="ECO:0007669"/>
    <property type="project" value="UniProtKB-ARBA"/>
</dbReference>
<evidence type="ECO:0000313" key="3">
    <source>
        <dbReference type="Proteomes" id="UP000072660"/>
    </source>
</evidence>
<dbReference type="AlphaFoldDB" id="A0A139SX83"/>
<dbReference type="Pfam" id="PF00378">
    <property type="entry name" value="ECH_1"/>
    <property type="match status" value="1"/>
</dbReference>
<dbReference type="EMBL" id="LSZO01000034">
    <property type="protein sequence ID" value="KXU39189.1"/>
    <property type="molecule type" value="Genomic_DNA"/>
</dbReference>
<dbReference type="RefSeq" id="WP_068387120.1">
    <property type="nucleotide sequence ID" value="NZ_LSZO01000034.1"/>
</dbReference>
<dbReference type="CDD" id="cd06558">
    <property type="entry name" value="crotonase-like"/>
    <property type="match status" value="1"/>
</dbReference>
<sequence>MNFQHILFSICDSGVALLCLNRPAQLNSLNEAMHLELQQALAEVIANPAIRALLLTGEGRGFCAGQDLFDGSVIGSGEPLDLGQTIERFYNPLVSALRDLPKPVVCAVNGVAAGAGANIALACDLVVAARSAYFVQAFCKIGLVPDAGGTFFLPRLIGTARAKALMLLGDKLPAEQAEQWGLIWRVVDDELLREEALMLARKLAKAPYSLALTKQALNQSATNSFNEQVALERDLQRKAGQSEDFKEGIRAFMQKREPKFNGR</sequence>
<dbReference type="PANTHER" id="PTHR43459:SF1">
    <property type="entry name" value="EG:BACN32G11.4 PROTEIN"/>
    <property type="match status" value="1"/>
</dbReference>
<evidence type="ECO:0000313" key="2">
    <source>
        <dbReference type="EMBL" id="KXU39189.1"/>
    </source>
</evidence>
<name>A0A139SX83_9GAMM</name>
<accession>A0A139SX83</accession>
<proteinExistence type="inferred from homology"/>
<keyword evidence="3" id="KW-1185">Reference proteome</keyword>
<dbReference type="Proteomes" id="UP000072660">
    <property type="component" value="Unassembled WGS sequence"/>
</dbReference>
<dbReference type="GO" id="GO:0010124">
    <property type="term" value="P:phenylacetate catabolic process"/>
    <property type="evidence" value="ECO:0007669"/>
    <property type="project" value="InterPro"/>
</dbReference>
<gene>
    <name evidence="2" type="ORF">AXE65_09765</name>
</gene>
<reference evidence="2 3" key="1">
    <citation type="submission" date="2016-02" db="EMBL/GenBank/DDBJ databases">
        <authorList>
            <person name="Wen L."/>
            <person name="He K."/>
            <person name="Yang H."/>
        </authorList>
    </citation>
    <scope>NUCLEOTIDE SEQUENCE [LARGE SCALE GENOMIC DNA]</scope>
    <source>
        <strain evidence="2 3">CV58</strain>
    </source>
</reference>
<dbReference type="SUPFAM" id="SSF52096">
    <property type="entry name" value="ClpP/crotonase"/>
    <property type="match status" value="1"/>
</dbReference>
<dbReference type="PANTHER" id="PTHR43459">
    <property type="entry name" value="ENOYL-COA HYDRATASE"/>
    <property type="match status" value="1"/>
</dbReference>
<dbReference type="InterPro" id="IPR014748">
    <property type="entry name" value="Enoyl-CoA_hydra_C"/>
</dbReference>
<dbReference type="Gene3D" id="3.90.226.10">
    <property type="entry name" value="2-enoyl-CoA Hydratase, Chain A, domain 1"/>
    <property type="match status" value="1"/>
</dbReference>
<comment type="similarity">
    <text evidence="1">Belongs to the enoyl-CoA hydratase/isomerase family.</text>
</comment>
<dbReference type="OrthoDB" id="9777711at2"/>
<comment type="caution">
    <text evidence="2">The sequence shown here is derived from an EMBL/GenBank/DDBJ whole genome shotgun (WGS) entry which is preliminary data.</text>
</comment>
<dbReference type="Gene3D" id="1.10.12.10">
    <property type="entry name" value="Lyase 2-enoyl-coa Hydratase, Chain A, domain 2"/>
    <property type="match status" value="1"/>
</dbReference>
<dbReference type="NCBIfam" id="TIGR02280">
    <property type="entry name" value="PaaB1"/>
    <property type="match status" value="1"/>
</dbReference>